<dbReference type="OrthoDB" id="5138418at2759"/>
<feature type="domain" description="CoA-binding" evidence="1">
    <location>
        <begin position="11"/>
        <end position="104"/>
    </location>
</feature>
<evidence type="ECO:0000313" key="3">
    <source>
        <dbReference type="Proteomes" id="UP000053477"/>
    </source>
</evidence>
<proteinExistence type="predicted"/>
<reference evidence="2 3" key="1">
    <citation type="submission" date="2015-04" db="EMBL/GenBank/DDBJ databases">
        <title>Complete genome sequence of Schizopora paradoxa KUC8140, a cosmopolitan wood degrader in East Asia.</title>
        <authorList>
            <consortium name="DOE Joint Genome Institute"/>
            <person name="Min B."/>
            <person name="Park H."/>
            <person name="Jang Y."/>
            <person name="Kim J.-J."/>
            <person name="Kim K.H."/>
            <person name="Pangilinan J."/>
            <person name="Lipzen A."/>
            <person name="Riley R."/>
            <person name="Grigoriev I.V."/>
            <person name="Spatafora J.W."/>
            <person name="Choi I.-G."/>
        </authorList>
    </citation>
    <scope>NUCLEOTIDE SEQUENCE [LARGE SCALE GENOMIC DNA]</scope>
    <source>
        <strain evidence="2 3">KUC8140</strain>
    </source>
</reference>
<dbReference type="Proteomes" id="UP000053477">
    <property type="component" value="Unassembled WGS sequence"/>
</dbReference>
<sequence length="157" mass="16953">MRTLAEIQRTFLSAPRFAVVGASKDQAKFGTKVLRWYQARELDVTPVHPKEQELEGVKTVSQLSELPSPSETSVSIITPPKVTLSILQAAQSLEVPALWLQPGAEDDSVKAYIKDTPGLEDKVILGGPCILVQGDGVIKSILADTKLKSTKAESSNL</sequence>
<dbReference type="STRING" id="27342.A0A0H2S0Q8"/>
<dbReference type="InterPro" id="IPR003781">
    <property type="entry name" value="CoA-bd"/>
</dbReference>
<dbReference type="PANTHER" id="PTHR33303">
    <property type="entry name" value="CYTOPLASMIC PROTEIN-RELATED"/>
    <property type="match status" value="1"/>
</dbReference>
<dbReference type="InParanoid" id="A0A0H2S0Q8"/>
<dbReference type="EMBL" id="KQ085930">
    <property type="protein sequence ID" value="KLO15368.1"/>
    <property type="molecule type" value="Genomic_DNA"/>
</dbReference>
<dbReference type="Pfam" id="PF13380">
    <property type="entry name" value="CoA_binding_2"/>
    <property type="match status" value="1"/>
</dbReference>
<keyword evidence="3" id="KW-1185">Reference proteome</keyword>
<dbReference type="InterPro" id="IPR036291">
    <property type="entry name" value="NAD(P)-bd_dom_sf"/>
</dbReference>
<organism evidence="2 3">
    <name type="scientific">Schizopora paradoxa</name>
    <dbReference type="NCBI Taxonomy" id="27342"/>
    <lineage>
        <taxon>Eukaryota</taxon>
        <taxon>Fungi</taxon>
        <taxon>Dikarya</taxon>
        <taxon>Basidiomycota</taxon>
        <taxon>Agaricomycotina</taxon>
        <taxon>Agaricomycetes</taxon>
        <taxon>Hymenochaetales</taxon>
        <taxon>Schizoporaceae</taxon>
        <taxon>Schizopora</taxon>
    </lineage>
</organism>
<dbReference type="PANTHER" id="PTHR33303:SF2">
    <property type="entry name" value="COA-BINDING DOMAIN-CONTAINING PROTEIN"/>
    <property type="match status" value="1"/>
</dbReference>
<evidence type="ECO:0000313" key="2">
    <source>
        <dbReference type="EMBL" id="KLO15368.1"/>
    </source>
</evidence>
<dbReference type="AlphaFoldDB" id="A0A0H2S0Q8"/>
<dbReference type="Gene3D" id="3.40.50.720">
    <property type="entry name" value="NAD(P)-binding Rossmann-like Domain"/>
    <property type="match status" value="1"/>
</dbReference>
<accession>A0A0H2S0Q8</accession>
<protein>
    <submittedName>
        <fullName evidence="2">NAD(P)-binding protein</fullName>
    </submittedName>
</protein>
<gene>
    <name evidence="2" type="ORF">SCHPADRAFT_902385</name>
</gene>
<dbReference type="SMART" id="SM00881">
    <property type="entry name" value="CoA_binding"/>
    <property type="match status" value="1"/>
</dbReference>
<evidence type="ECO:0000259" key="1">
    <source>
        <dbReference type="SMART" id="SM00881"/>
    </source>
</evidence>
<name>A0A0H2S0Q8_9AGAM</name>
<dbReference type="SUPFAM" id="SSF51735">
    <property type="entry name" value="NAD(P)-binding Rossmann-fold domains"/>
    <property type="match status" value="1"/>
</dbReference>